<dbReference type="GO" id="GO:0006511">
    <property type="term" value="P:ubiquitin-dependent protein catabolic process"/>
    <property type="evidence" value="ECO:0007669"/>
    <property type="project" value="TreeGrafter"/>
</dbReference>
<reference evidence="4" key="1">
    <citation type="submission" date="2023-02" db="EMBL/GenBank/DDBJ databases">
        <title>Genome of toxic invasive species Heracleum sosnowskyi carries increased number of genes despite the absence of recent whole-genome duplications.</title>
        <authorList>
            <person name="Schelkunov M."/>
            <person name="Shtratnikova V."/>
            <person name="Makarenko M."/>
            <person name="Klepikova A."/>
            <person name="Omelchenko D."/>
            <person name="Novikova G."/>
            <person name="Obukhova E."/>
            <person name="Bogdanov V."/>
            <person name="Penin A."/>
            <person name="Logacheva M."/>
        </authorList>
    </citation>
    <scope>NUCLEOTIDE SEQUENCE</scope>
    <source>
        <strain evidence="4">Hsosn_3</strain>
        <tissue evidence="4">Leaf</tissue>
    </source>
</reference>
<keyword evidence="1" id="KW-0479">Metal-binding</keyword>
<reference evidence="4" key="2">
    <citation type="submission" date="2023-05" db="EMBL/GenBank/DDBJ databases">
        <authorList>
            <person name="Schelkunov M.I."/>
        </authorList>
    </citation>
    <scope>NUCLEOTIDE SEQUENCE</scope>
    <source>
        <strain evidence="4">Hsosn_3</strain>
        <tissue evidence="4">Leaf</tissue>
    </source>
</reference>
<dbReference type="InterPro" id="IPR051826">
    <property type="entry name" value="E3_ubiquitin-ligase_domain"/>
</dbReference>
<feature type="compositionally biased region" description="Acidic residues" evidence="2">
    <location>
        <begin position="163"/>
        <end position="173"/>
    </location>
</feature>
<dbReference type="InterPro" id="IPR001841">
    <property type="entry name" value="Znf_RING"/>
</dbReference>
<keyword evidence="1" id="KW-0862">Zinc</keyword>
<feature type="region of interest" description="Disordered" evidence="2">
    <location>
        <begin position="153"/>
        <end position="173"/>
    </location>
</feature>
<gene>
    <name evidence="4" type="ORF">POM88_014555</name>
</gene>
<evidence type="ECO:0000259" key="3">
    <source>
        <dbReference type="PROSITE" id="PS50089"/>
    </source>
</evidence>
<dbReference type="PANTHER" id="PTHR22765">
    <property type="entry name" value="RING FINGER AND PROTEASE ASSOCIATED DOMAIN-CONTAINING"/>
    <property type="match status" value="1"/>
</dbReference>
<feature type="domain" description="RING-type" evidence="3">
    <location>
        <begin position="209"/>
        <end position="255"/>
    </location>
</feature>
<dbReference type="AlphaFoldDB" id="A0AAD8J0L9"/>
<dbReference type="Gene3D" id="3.30.40.10">
    <property type="entry name" value="Zinc/RING finger domain, C3HC4 (zinc finger)"/>
    <property type="match status" value="1"/>
</dbReference>
<keyword evidence="1" id="KW-0863">Zinc-finger</keyword>
<sequence>MGITLSTEKTHVSDVRIFKSHDKPHDYIQGQFWVHVTDFENTDGITFTNQGSTLARVAFEIRPSELSSPDVLFSLIYGSVSVSNIFCSLKTKTLAEEITAKIMSRFSFISTTSCSDIIIAVSFVRIRLNICCDDQESNHDAVSSSIHNDQVDIDVDGNGNDDGNNDDNDDDDDDDHTFEDCLRKIKGFSEVTGLVDVKPHEVLNSKDPCSICLEEYGSNFSGVVKAATSVCSHMFHRDCVAPWLRKFSNSCPLCRSVFIAPI</sequence>
<evidence type="ECO:0000313" key="4">
    <source>
        <dbReference type="EMBL" id="KAK1395499.1"/>
    </source>
</evidence>
<dbReference type="SMART" id="SM00184">
    <property type="entry name" value="RING"/>
    <property type="match status" value="1"/>
</dbReference>
<name>A0AAD8J0L9_9APIA</name>
<dbReference type="GO" id="GO:0008270">
    <property type="term" value="F:zinc ion binding"/>
    <property type="evidence" value="ECO:0007669"/>
    <property type="project" value="UniProtKB-KW"/>
</dbReference>
<accession>A0AAD8J0L9</accession>
<dbReference type="SUPFAM" id="SSF57850">
    <property type="entry name" value="RING/U-box"/>
    <property type="match status" value="1"/>
</dbReference>
<dbReference type="GO" id="GO:0061630">
    <property type="term" value="F:ubiquitin protein ligase activity"/>
    <property type="evidence" value="ECO:0007669"/>
    <property type="project" value="TreeGrafter"/>
</dbReference>
<dbReference type="PANTHER" id="PTHR22765:SF434">
    <property type="entry name" value="GB|AAD18119.1-RELATED"/>
    <property type="match status" value="1"/>
</dbReference>
<evidence type="ECO:0000313" key="5">
    <source>
        <dbReference type="Proteomes" id="UP001237642"/>
    </source>
</evidence>
<dbReference type="Proteomes" id="UP001237642">
    <property type="component" value="Unassembled WGS sequence"/>
</dbReference>
<dbReference type="Pfam" id="PF13639">
    <property type="entry name" value="zf-RING_2"/>
    <property type="match status" value="1"/>
</dbReference>
<dbReference type="PROSITE" id="PS50089">
    <property type="entry name" value="ZF_RING_2"/>
    <property type="match status" value="1"/>
</dbReference>
<comment type="caution">
    <text evidence="4">The sequence shown here is derived from an EMBL/GenBank/DDBJ whole genome shotgun (WGS) entry which is preliminary data.</text>
</comment>
<evidence type="ECO:0000256" key="2">
    <source>
        <dbReference type="SAM" id="MobiDB-lite"/>
    </source>
</evidence>
<proteinExistence type="predicted"/>
<organism evidence="4 5">
    <name type="scientific">Heracleum sosnowskyi</name>
    <dbReference type="NCBI Taxonomy" id="360622"/>
    <lineage>
        <taxon>Eukaryota</taxon>
        <taxon>Viridiplantae</taxon>
        <taxon>Streptophyta</taxon>
        <taxon>Embryophyta</taxon>
        <taxon>Tracheophyta</taxon>
        <taxon>Spermatophyta</taxon>
        <taxon>Magnoliopsida</taxon>
        <taxon>eudicotyledons</taxon>
        <taxon>Gunneridae</taxon>
        <taxon>Pentapetalae</taxon>
        <taxon>asterids</taxon>
        <taxon>campanulids</taxon>
        <taxon>Apiales</taxon>
        <taxon>Apiaceae</taxon>
        <taxon>Apioideae</taxon>
        <taxon>apioid superclade</taxon>
        <taxon>Tordylieae</taxon>
        <taxon>Tordyliinae</taxon>
        <taxon>Heracleum</taxon>
    </lineage>
</organism>
<dbReference type="EMBL" id="JAUIZM010000003">
    <property type="protein sequence ID" value="KAK1395499.1"/>
    <property type="molecule type" value="Genomic_DNA"/>
</dbReference>
<protein>
    <recommendedName>
        <fullName evidence="3">RING-type domain-containing protein</fullName>
    </recommendedName>
</protein>
<evidence type="ECO:0000256" key="1">
    <source>
        <dbReference type="PROSITE-ProRule" id="PRU00175"/>
    </source>
</evidence>
<dbReference type="InterPro" id="IPR013083">
    <property type="entry name" value="Znf_RING/FYVE/PHD"/>
</dbReference>
<keyword evidence="5" id="KW-1185">Reference proteome</keyword>